<reference evidence="7 8" key="1">
    <citation type="submission" date="2012-02" db="EMBL/GenBank/DDBJ databases">
        <title>Whole genome shotgun sequence of Mobilicoccus pelagius NBRC 104925.</title>
        <authorList>
            <person name="Yoshida Y."/>
            <person name="Hosoyama A."/>
            <person name="Tsuchikane K."/>
            <person name="Katsumata H."/>
            <person name="Yamazaki S."/>
            <person name="Fujita N."/>
        </authorList>
    </citation>
    <scope>NUCLEOTIDE SEQUENCE [LARGE SCALE GENOMIC DNA]</scope>
    <source>
        <strain evidence="7 8">NBRC 104925</strain>
    </source>
</reference>
<dbReference type="SUPFAM" id="SSF53756">
    <property type="entry name" value="UDP-Glycosyltransferase/glycogen phosphorylase"/>
    <property type="match status" value="1"/>
</dbReference>
<organism evidence="7 8">
    <name type="scientific">Mobilicoccus pelagius NBRC 104925</name>
    <dbReference type="NCBI Taxonomy" id="1089455"/>
    <lineage>
        <taxon>Bacteria</taxon>
        <taxon>Bacillati</taxon>
        <taxon>Actinomycetota</taxon>
        <taxon>Actinomycetes</taxon>
        <taxon>Micrococcales</taxon>
        <taxon>Dermatophilaceae</taxon>
        <taxon>Mobilicoccus</taxon>
    </lineage>
</organism>
<comment type="caution">
    <text evidence="7">The sequence shown here is derived from an EMBL/GenBank/DDBJ whole genome shotgun (WGS) entry which is preliminary data.</text>
</comment>
<accession>H5UMV8</accession>
<feature type="domain" description="Glycosyl transferase family 1" evidence="5">
    <location>
        <begin position="252"/>
        <end position="390"/>
    </location>
</feature>
<protein>
    <recommendedName>
        <fullName evidence="1">D-inositol 3-phosphate glycosyltransferase</fullName>
    </recommendedName>
</protein>
<evidence type="ECO:0000313" key="8">
    <source>
        <dbReference type="Proteomes" id="UP000004367"/>
    </source>
</evidence>
<dbReference type="Proteomes" id="UP000004367">
    <property type="component" value="Unassembled WGS sequence"/>
</dbReference>
<dbReference type="AlphaFoldDB" id="H5UMV8"/>
<feature type="compositionally biased region" description="Low complexity" evidence="4">
    <location>
        <begin position="84"/>
        <end position="121"/>
    </location>
</feature>
<dbReference type="eggNOG" id="COG0438">
    <property type="taxonomic scope" value="Bacteria"/>
</dbReference>
<dbReference type="OrthoDB" id="3171021at2"/>
<evidence type="ECO:0000313" key="7">
    <source>
        <dbReference type="EMBL" id="GAB47066.1"/>
    </source>
</evidence>
<keyword evidence="8" id="KW-1185">Reference proteome</keyword>
<evidence type="ECO:0000256" key="4">
    <source>
        <dbReference type="SAM" id="MobiDB-lite"/>
    </source>
</evidence>
<gene>
    <name evidence="7" type="primary">rfaG</name>
    <name evidence="7" type="ORF">MOPEL_003_00900</name>
</gene>
<dbReference type="RefSeq" id="WP_009480964.1">
    <property type="nucleotide sequence ID" value="NZ_BAFE01000003.1"/>
</dbReference>
<dbReference type="GO" id="GO:1901137">
    <property type="term" value="P:carbohydrate derivative biosynthetic process"/>
    <property type="evidence" value="ECO:0007669"/>
    <property type="project" value="UniProtKB-ARBA"/>
</dbReference>
<dbReference type="PANTHER" id="PTHR45947">
    <property type="entry name" value="SULFOQUINOVOSYL TRANSFERASE SQD2"/>
    <property type="match status" value="1"/>
</dbReference>
<dbReference type="InterPro" id="IPR028098">
    <property type="entry name" value="Glyco_trans_4-like_N"/>
</dbReference>
<feature type="region of interest" description="Disordered" evidence="4">
    <location>
        <begin position="60"/>
        <end position="121"/>
    </location>
</feature>
<dbReference type="GO" id="GO:0016758">
    <property type="term" value="F:hexosyltransferase activity"/>
    <property type="evidence" value="ECO:0007669"/>
    <property type="project" value="TreeGrafter"/>
</dbReference>
<evidence type="ECO:0000259" key="6">
    <source>
        <dbReference type="Pfam" id="PF13439"/>
    </source>
</evidence>
<sequence>MRVAIVAGEYPTSRAPERAMFVRDQVDALRAAGHDVTVVHHEPPTLRRAVTDVRRRRAVTDVRRRRAERRAAASTSTPVAGRRASVTVSSASTTAPSPAPAVVAPGTAPSPSGSAGKGASARLRTAGRVLHDRAGQAAAAAAMRRDLRRLDPAPEVVHAHNVFPAGAAAVRFGRERDVPVVVTEHSSAFRRDQLAPSEIARARRIYEACAAVVAVSPSQAAALPAEDVVVVGNVVPAGFGLRRPEAARSGDLVSIGTLRAHKGMDALVRAYAILPAHVRDRHHLVLVGDGPEAPRLAALVAELGLTGRVRLTGHVARDRVATILRGAALVVSASPVETFGVTLLEGLSAGVPFVAVRSGGPESVWFPGAGVLVPTGSPENLALGLEAALTPGTDECTTTPDEDRRRVAQDRFGGPAVAARLSALYRAATAAPGDRTGR</sequence>
<dbReference type="STRING" id="1089455.MOPEL_003_00900"/>
<dbReference type="InterPro" id="IPR001296">
    <property type="entry name" value="Glyco_trans_1"/>
</dbReference>
<keyword evidence="3 7" id="KW-0808">Transferase</keyword>
<dbReference type="Gene3D" id="3.40.50.2000">
    <property type="entry name" value="Glycogen Phosphorylase B"/>
    <property type="match status" value="2"/>
</dbReference>
<feature type="domain" description="Glycosyltransferase subfamily 4-like N-terminal" evidence="6">
    <location>
        <begin position="130"/>
        <end position="233"/>
    </location>
</feature>
<evidence type="ECO:0000256" key="1">
    <source>
        <dbReference type="ARBA" id="ARBA00021292"/>
    </source>
</evidence>
<dbReference type="Pfam" id="PF13439">
    <property type="entry name" value="Glyco_transf_4"/>
    <property type="match status" value="1"/>
</dbReference>
<dbReference type="PANTHER" id="PTHR45947:SF3">
    <property type="entry name" value="SULFOQUINOVOSYL TRANSFERASE SQD2"/>
    <property type="match status" value="1"/>
</dbReference>
<dbReference type="InterPro" id="IPR050194">
    <property type="entry name" value="Glycosyltransferase_grp1"/>
</dbReference>
<dbReference type="Pfam" id="PF00534">
    <property type="entry name" value="Glycos_transf_1"/>
    <property type="match status" value="1"/>
</dbReference>
<evidence type="ECO:0000256" key="3">
    <source>
        <dbReference type="ARBA" id="ARBA00022679"/>
    </source>
</evidence>
<proteinExistence type="predicted"/>
<keyword evidence="2" id="KW-0328">Glycosyltransferase</keyword>
<dbReference type="EMBL" id="BAFE01000003">
    <property type="protein sequence ID" value="GAB47066.1"/>
    <property type="molecule type" value="Genomic_DNA"/>
</dbReference>
<name>H5UMV8_9MICO</name>
<evidence type="ECO:0000259" key="5">
    <source>
        <dbReference type="Pfam" id="PF00534"/>
    </source>
</evidence>
<evidence type="ECO:0000256" key="2">
    <source>
        <dbReference type="ARBA" id="ARBA00022676"/>
    </source>
</evidence>